<dbReference type="OrthoDB" id="8905373at2759"/>
<dbReference type="SMART" id="SM00013">
    <property type="entry name" value="LRRNT"/>
    <property type="match status" value="1"/>
</dbReference>
<evidence type="ECO:0000256" key="2">
    <source>
        <dbReference type="ARBA" id="ARBA00022729"/>
    </source>
</evidence>
<organism evidence="4">
    <name type="scientific">Tetraodon nigroviridis</name>
    <name type="common">Spotted green pufferfish</name>
    <name type="synonym">Chelonodon nigroviridis</name>
    <dbReference type="NCBI Taxonomy" id="99883"/>
    <lineage>
        <taxon>Eukaryota</taxon>
        <taxon>Metazoa</taxon>
        <taxon>Chordata</taxon>
        <taxon>Craniata</taxon>
        <taxon>Vertebrata</taxon>
        <taxon>Euteleostomi</taxon>
        <taxon>Actinopterygii</taxon>
        <taxon>Neopterygii</taxon>
        <taxon>Teleostei</taxon>
        <taxon>Neoteleostei</taxon>
        <taxon>Acanthomorphata</taxon>
        <taxon>Eupercaria</taxon>
        <taxon>Tetraodontiformes</taxon>
        <taxon>Tetradontoidea</taxon>
        <taxon>Tetraodontidae</taxon>
        <taxon>Tetraodon</taxon>
    </lineage>
</organism>
<dbReference type="KEGG" id="tng:GSTEN00013275G001"/>
<evidence type="ECO:0000313" key="4">
    <source>
        <dbReference type="EMBL" id="CAF96300.1"/>
    </source>
</evidence>
<evidence type="ECO:0000256" key="1">
    <source>
        <dbReference type="ARBA" id="ARBA00022614"/>
    </source>
</evidence>
<keyword evidence="1" id="KW-0433">Leucine-rich repeat</keyword>
<reference evidence="4" key="2">
    <citation type="submission" date="2004-02" db="EMBL/GenBank/DDBJ databases">
        <authorList>
            <consortium name="Genoscope"/>
            <consortium name="Whitehead Institute Centre for Genome Research"/>
        </authorList>
    </citation>
    <scope>NUCLEOTIDE SEQUENCE</scope>
</reference>
<feature type="domain" description="LRRNT" evidence="3">
    <location>
        <begin position="131"/>
        <end position="163"/>
    </location>
</feature>
<gene>
    <name evidence="4" type="ORF">GSTENG00013275001</name>
</gene>
<keyword evidence="2" id="KW-0732">Signal</keyword>
<reference evidence="4" key="1">
    <citation type="journal article" date="2004" name="Nature">
        <title>Genome duplication in the teleost fish Tetraodon nigroviridis reveals the early vertebrate proto-karyotype.</title>
        <authorList>
            <person name="Jaillon O."/>
            <person name="Aury J.-M."/>
            <person name="Brunet F."/>
            <person name="Petit J.-L."/>
            <person name="Stange-Thomann N."/>
            <person name="Mauceli E."/>
            <person name="Bouneau L."/>
            <person name="Fischer C."/>
            <person name="Ozouf-Costaz C."/>
            <person name="Bernot A."/>
            <person name="Nicaud S."/>
            <person name="Jaffe D."/>
            <person name="Fisher S."/>
            <person name="Lutfalla G."/>
            <person name="Dossat C."/>
            <person name="Segurens B."/>
            <person name="Dasilva C."/>
            <person name="Salanoubat M."/>
            <person name="Levy M."/>
            <person name="Boudet N."/>
            <person name="Castellano S."/>
            <person name="Anthouard V."/>
            <person name="Jubin C."/>
            <person name="Castelli V."/>
            <person name="Katinka M."/>
            <person name="Vacherie B."/>
            <person name="Biemont C."/>
            <person name="Skalli Z."/>
            <person name="Cattolico L."/>
            <person name="Poulain J."/>
            <person name="De Berardinis V."/>
            <person name="Cruaud C."/>
            <person name="Duprat S."/>
            <person name="Brottier P."/>
            <person name="Coutanceau J.-P."/>
            <person name="Gouzy J."/>
            <person name="Parra G."/>
            <person name="Lardier G."/>
            <person name="Chapple C."/>
            <person name="McKernan K.J."/>
            <person name="McEwan P."/>
            <person name="Bosak S."/>
            <person name="Kellis M."/>
            <person name="Volff J.-N."/>
            <person name="Guigo R."/>
            <person name="Zody M.C."/>
            <person name="Mesirov J."/>
            <person name="Lindblad-Toh K."/>
            <person name="Birren B."/>
            <person name="Nusbaum C."/>
            <person name="Kahn D."/>
            <person name="Robinson-Rechavi M."/>
            <person name="Laudet V."/>
            <person name="Schachter V."/>
            <person name="Quetier F."/>
            <person name="Saurin W."/>
            <person name="Scarpelli C."/>
            <person name="Wincker P."/>
            <person name="Lander E.S."/>
            <person name="Weissenbach J."/>
            <person name="Roest Crollius H."/>
        </authorList>
    </citation>
    <scope>NUCLEOTIDE SEQUENCE [LARGE SCALE GENOMIC DNA]</scope>
</reference>
<evidence type="ECO:0000259" key="3">
    <source>
        <dbReference type="SMART" id="SM00013"/>
    </source>
</evidence>
<dbReference type="AlphaFoldDB" id="Q4SST2"/>
<accession>Q4SST2</accession>
<protein>
    <submittedName>
        <fullName evidence="4">Chromosome undetermined SCAF14347, whole genome shotgun sequence</fullName>
    </submittedName>
</protein>
<proteinExistence type="predicted"/>
<name>Q4SST2_TETNG</name>
<dbReference type="EMBL" id="CAAE01014347">
    <property type="protein sequence ID" value="CAF96300.1"/>
    <property type="molecule type" value="Genomic_DNA"/>
</dbReference>
<dbReference type="InterPro" id="IPR000372">
    <property type="entry name" value="LRRNT"/>
</dbReference>
<sequence length="164" mass="18056">MRTSSAPRIPPPCAHAAGILRRTSCSNSRGKVRPQEWKSFSTTNFVDISHPRSSQQPPTGFKDRPVVLNSTFGILLTQLLRSELSRSSDFFVGVPRGKMRSSTQPRSFAGFAVVLTIFWGLQRAPGAAGRTCPSPCVCSGELLDCSRLKRGQIPERIPEWTVQL</sequence>